<dbReference type="Proteomes" id="UP001140453">
    <property type="component" value="Unassembled WGS sequence"/>
</dbReference>
<feature type="domain" description="GIY-YIG" evidence="10">
    <location>
        <begin position="10"/>
        <end position="92"/>
    </location>
</feature>
<evidence type="ECO:0000256" key="6">
    <source>
        <dbReference type="ARBA" id="ARBA00023204"/>
    </source>
</evidence>
<keyword evidence="12" id="KW-1185">Reference proteome</keyword>
<dbReference type="InterPro" id="IPR000305">
    <property type="entry name" value="GIY-YIG_endonuc"/>
</dbReference>
<keyword evidence="2 8" id="KW-0255">Endonuclease</keyword>
<dbReference type="OrthoDB" id="24645at2759"/>
<dbReference type="GO" id="GO:0008821">
    <property type="term" value="F:crossover junction DNA endonuclease activity"/>
    <property type="evidence" value="ECO:0007669"/>
    <property type="project" value="TreeGrafter"/>
</dbReference>
<dbReference type="EMBL" id="JAPEVB010000004">
    <property type="protein sequence ID" value="KAJ4388920.1"/>
    <property type="molecule type" value="Genomic_DNA"/>
</dbReference>
<evidence type="ECO:0000313" key="12">
    <source>
        <dbReference type="Proteomes" id="UP001140453"/>
    </source>
</evidence>
<evidence type="ECO:0000256" key="8">
    <source>
        <dbReference type="HAMAP-Rule" id="MF_03100"/>
    </source>
</evidence>
<comment type="function">
    <text evidence="8">Catalytic subunit of the SLX1-SLX4 structure-specific endonuclease that resolves DNA secondary structures generated during DNA repair and recombination. Has endonuclease activity towards branched DNA substrates, introducing single-strand cuts in duplex DNA close to junctions with ss-DNA.</text>
</comment>
<comment type="caution">
    <text evidence="8">Lacks conserved residue(s) required for the propagation of feature annotation.</text>
</comment>
<dbReference type="Gene3D" id="3.40.1440.10">
    <property type="entry name" value="GIY-YIG endonuclease"/>
    <property type="match status" value="1"/>
</dbReference>
<evidence type="ECO:0000256" key="4">
    <source>
        <dbReference type="ARBA" id="ARBA00022801"/>
    </source>
</evidence>
<evidence type="ECO:0000256" key="2">
    <source>
        <dbReference type="ARBA" id="ARBA00022759"/>
    </source>
</evidence>
<feature type="region of interest" description="Disordered" evidence="9">
    <location>
        <begin position="183"/>
        <end position="213"/>
    </location>
</feature>
<feature type="compositionally biased region" description="Acidic residues" evidence="9">
    <location>
        <begin position="198"/>
        <end position="209"/>
    </location>
</feature>
<feature type="region of interest" description="Disordered" evidence="9">
    <location>
        <begin position="338"/>
        <end position="381"/>
    </location>
</feature>
<dbReference type="PANTHER" id="PTHR20208:SF10">
    <property type="entry name" value="STRUCTURE-SPECIFIC ENDONUCLEASE SUBUNIT SLX1"/>
    <property type="match status" value="1"/>
</dbReference>
<dbReference type="InterPro" id="IPR050381">
    <property type="entry name" value="SLX1_endonuclease"/>
</dbReference>
<comment type="caution">
    <text evidence="11">The sequence shown here is derived from an EMBL/GenBank/DDBJ whole genome shotgun (WGS) entry which is preliminary data.</text>
</comment>
<evidence type="ECO:0000256" key="9">
    <source>
        <dbReference type="SAM" id="MobiDB-lite"/>
    </source>
</evidence>
<comment type="similarity">
    <text evidence="8">Belongs to the SLX1 family.</text>
</comment>
<evidence type="ECO:0000313" key="11">
    <source>
        <dbReference type="EMBL" id="KAJ4388920.1"/>
    </source>
</evidence>
<keyword evidence="5 8" id="KW-0233">DNA recombination</keyword>
<dbReference type="GO" id="GO:0017108">
    <property type="term" value="F:5'-flap endonuclease activity"/>
    <property type="evidence" value="ECO:0007669"/>
    <property type="project" value="InterPro"/>
</dbReference>
<dbReference type="CDD" id="cd10455">
    <property type="entry name" value="GIY-YIG_SLX1"/>
    <property type="match status" value="1"/>
</dbReference>
<feature type="region of interest" description="Disordered" evidence="9">
    <location>
        <begin position="28"/>
        <end position="53"/>
    </location>
</feature>
<organism evidence="11 12">
    <name type="scientific">Gnomoniopsis smithogilvyi</name>
    <dbReference type="NCBI Taxonomy" id="1191159"/>
    <lineage>
        <taxon>Eukaryota</taxon>
        <taxon>Fungi</taxon>
        <taxon>Dikarya</taxon>
        <taxon>Ascomycota</taxon>
        <taxon>Pezizomycotina</taxon>
        <taxon>Sordariomycetes</taxon>
        <taxon>Sordariomycetidae</taxon>
        <taxon>Diaporthales</taxon>
        <taxon>Gnomoniaceae</taxon>
        <taxon>Gnomoniopsis</taxon>
    </lineage>
</organism>
<dbReference type="InterPro" id="IPR013083">
    <property type="entry name" value="Znf_RING/FYVE/PHD"/>
</dbReference>
<proteinExistence type="inferred from homology"/>
<keyword evidence="7 8" id="KW-0539">Nucleus</keyword>
<dbReference type="GO" id="GO:0033557">
    <property type="term" value="C:Slx1-Slx4 complex"/>
    <property type="evidence" value="ECO:0007669"/>
    <property type="project" value="UniProtKB-UniRule"/>
</dbReference>
<evidence type="ECO:0000256" key="3">
    <source>
        <dbReference type="ARBA" id="ARBA00022763"/>
    </source>
</evidence>
<dbReference type="Pfam" id="PF21202">
    <property type="entry name" value="SLX1_C"/>
    <property type="match status" value="1"/>
</dbReference>
<keyword evidence="4 8" id="KW-0378">Hydrolase</keyword>
<dbReference type="PANTHER" id="PTHR20208">
    <property type="entry name" value="STRUCTURE-SPECIFIC ENDONUCLEASE SUBUNIT SLX1"/>
    <property type="match status" value="1"/>
</dbReference>
<reference evidence="11" key="1">
    <citation type="submission" date="2022-10" db="EMBL/GenBank/DDBJ databases">
        <title>Tapping the CABI collections for fungal endophytes: first genome assemblies for Collariella, Neodidymelliopsis, Ascochyta clinopodiicola, Didymella pomorum, Didymosphaeria variabile, Neocosmospora piperis and Neocucurbitaria cava.</title>
        <authorList>
            <person name="Hill R."/>
        </authorList>
    </citation>
    <scope>NUCLEOTIDE SEQUENCE</scope>
    <source>
        <strain evidence="11">IMI 355082</strain>
    </source>
</reference>
<comment type="subunit">
    <text evidence="8">Forms a heterodimer with SLX4.</text>
</comment>
<keyword evidence="1 8" id="KW-0540">Nuclease</keyword>
<dbReference type="HAMAP" id="MF_03100">
    <property type="entry name" value="Endonuc_su_Slx1"/>
    <property type="match status" value="1"/>
</dbReference>
<dbReference type="PROSITE" id="PS50164">
    <property type="entry name" value="GIY_YIG"/>
    <property type="match status" value="1"/>
</dbReference>
<comment type="cofactor">
    <cofactor evidence="8">
        <name>a divalent metal cation</name>
        <dbReference type="ChEBI" id="CHEBI:60240"/>
    </cofactor>
</comment>
<gene>
    <name evidence="11" type="primary">SLX1</name>
    <name evidence="11" type="ORF">N0V93_006382</name>
</gene>
<keyword evidence="6 8" id="KW-0234">DNA repair</keyword>
<evidence type="ECO:0000256" key="1">
    <source>
        <dbReference type="ARBA" id="ARBA00022722"/>
    </source>
</evidence>
<protein>
    <submittedName>
        <fullName evidence="11">Slx4p interacting protein</fullName>
    </submittedName>
</protein>
<feature type="compositionally biased region" description="Basic residues" evidence="9">
    <location>
        <begin position="338"/>
        <end position="350"/>
    </location>
</feature>
<dbReference type="InterPro" id="IPR027520">
    <property type="entry name" value="Slx1"/>
</dbReference>
<name>A0A9W8YRT1_9PEZI</name>
<dbReference type="InterPro" id="IPR048749">
    <property type="entry name" value="SLX1_C"/>
</dbReference>
<evidence type="ECO:0000259" key="10">
    <source>
        <dbReference type="PROSITE" id="PS50164"/>
    </source>
</evidence>
<dbReference type="InterPro" id="IPR035901">
    <property type="entry name" value="GIY-YIG_endonuc_sf"/>
</dbReference>
<keyword evidence="3 8" id="KW-0227">DNA damage</keyword>
<dbReference type="Pfam" id="PF01541">
    <property type="entry name" value="GIY-YIG"/>
    <property type="match status" value="1"/>
</dbReference>
<feature type="compositionally biased region" description="Basic and acidic residues" evidence="9">
    <location>
        <begin position="352"/>
        <end position="361"/>
    </location>
</feature>
<dbReference type="AlphaFoldDB" id="A0A9W8YRT1"/>
<dbReference type="Gene3D" id="3.30.40.10">
    <property type="entry name" value="Zinc/RING finger domain, C3HC4 (zinc finger)"/>
    <property type="match status" value="1"/>
</dbReference>
<evidence type="ECO:0000256" key="5">
    <source>
        <dbReference type="ARBA" id="ARBA00023172"/>
    </source>
</evidence>
<dbReference type="GO" id="GO:0000724">
    <property type="term" value="P:double-strand break repair via homologous recombination"/>
    <property type="evidence" value="ECO:0007669"/>
    <property type="project" value="TreeGrafter"/>
</dbReference>
<evidence type="ECO:0000256" key="7">
    <source>
        <dbReference type="ARBA" id="ARBA00023242"/>
    </source>
</evidence>
<feature type="compositionally biased region" description="Basic residues" evidence="9">
    <location>
        <begin position="362"/>
        <end position="381"/>
    </location>
</feature>
<accession>A0A9W8YRT1</accession>
<comment type="subcellular location">
    <subcellularLocation>
        <location evidence="8">Nucleus</location>
    </subcellularLocation>
</comment>
<sequence>MAVQSKPIPALYVVYILRSTVRKASLYIGSTPHPPRRLNQHNGKAKGGAARTSRNSLRPWEMVGIVSGFPSMVGALKFEWALNNPHLSLHIAPEERLSISTQRKRNGQPKRPPHNITSILSNLHLLLRVPSFSRWPLTLHFFDKDVHTKWGKYCTTPGLDPLRRTLQIVTDFAPNAAEALVARTSAKPVDRNPNSDDSALEGSEEEYVEESGGPKWGIHALPLDHYPLATYLEKGQNITTFEQEGMCVICHEHLGHDKGLYTICSNGECEGVGHLDCWSRYLLQQQGEHDNDAILLPMEGRCPKCDGAVRWVDMMKELTLRTRGQKEVDKILRKHRKATGVTKSKAKAKVKATADGRDSAKRKLPAKAKGVGKGKGKVVTK</sequence>